<dbReference type="InterPro" id="IPR053142">
    <property type="entry name" value="PchR_regulatory_protein"/>
</dbReference>
<keyword evidence="3" id="KW-0804">Transcription</keyword>
<evidence type="ECO:0000256" key="1">
    <source>
        <dbReference type="ARBA" id="ARBA00023015"/>
    </source>
</evidence>
<dbReference type="OrthoDB" id="799767at2"/>
<dbReference type="PRINTS" id="PR00032">
    <property type="entry name" value="HTHARAC"/>
</dbReference>
<dbReference type="Pfam" id="PF12833">
    <property type="entry name" value="HTH_18"/>
    <property type="match status" value="1"/>
</dbReference>
<dbReference type="PANTHER" id="PTHR47893">
    <property type="entry name" value="REGULATORY PROTEIN PCHR"/>
    <property type="match status" value="1"/>
</dbReference>
<dbReference type="InterPro" id="IPR009057">
    <property type="entry name" value="Homeodomain-like_sf"/>
</dbReference>
<evidence type="ECO:0000313" key="6">
    <source>
        <dbReference type="Proteomes" id="UP000441754"/>
    </source>
</evidence>
<evidence type="ECO:0000256" key="3">
    <source>
        <dbReference type="ARBA" id="ARBA00023163"/>
    </source>
</evidence>
<protein>
    <submittedName>
        <fullName evidence="5">Helix-turn-helix domain-containing protein</fullName>
    </submittedName>
</protein>
<dbReference type="Gene3D" id="1.10.10.60">
    <property type="entry name" value="Homeodomain-like"/>
    <property type="match status" value="2"/>
</dbReference>
<dbReference type="PANTHER" id="PTHR47893:SF1">
    <property type="entry name" value="REGULATORY PROTEIN PCHR"/>
    <property type="match status" value="1"/>
</dbReference>
<dbReference type="InterPro" id="IPR018060">
    <property type="entry name" value="HTH_AraC"/>
</dbReference>
<sequence>MQMRLTDDDVQEVLLELHLPPEFAAENGIGESHVQLDHRLGNFSRTQIWFDGIHLSYGMVALNQPVRIRVEMDTPVLEMHFSLHGSFRSQLTGSSVGGHTYNHQQHNLIYTPGFEGRFEIDSTENQLFEVNFSESYVNRFIAGNEKLMRGMAEQMARREIALLSRHNRPITPAMNALIRDIMDCRKTGLMKRLFLEAKVLELFMLQLEQFNTDVPTERDTCLKTGDHERLEAAKALLEGDLQAPGSLLSIAHQVGLNDYKLKRGFKEVYGTTLFGYWHDLRMAEARRLLCEGKKAVGEVADAIGYQNPHHFTAAFKKKYGVLPSQLNR</sequence>
<keyword evidence="2" id="KW-0238">DNA-binding</keyword>
<keyword evidence="6" id="KW-1185">Reference proteome</keyword>
<dbReference type="InterPro" id="IPR018062">
    <property type="entry name" value="HTH_AraC-typ_CS"/>
</dbReference>
<dbReference type="EMBL" id="WJXZ01000002">
    <property type="protein sequence ID" value="MRS61024.1"/>
    <property type="molecule type" value="Genomic_DNA"/>
</dbReference>
<dbReference type="GO" id="GO:0003700">
    <property type="term" value="F:DNA-binding transcription factor activity"/>
    <property type="evidence" value="ECO:0007669"/>
    <property type="project" value="InterPro"/>
</dbReference>
<dbReference type="PROSITE" id="PS00041">
    <property type="entry name" value="HTH_ARAC_FAMILY_1"/>
    <property type="match status" value="1"/>
</dbReference>
<keyword evidence="1" id="KW-0805">Transcription regulation</keyword>
<proteinExistence type="predicted"/>
<evidence type="ECO:0000313" key="5">
    <source>
        <dbReference type="EMBL" id="MRS61024.1"/>
    </source>
</evidence>
<dbReference type="SUPFAM" id="SSF46689">
    <property type="entry name" value="Homeodomain-like"/>
    <property type="match status" value="2"/>
</dbReference>
<dbReference type="SMART" id="SM00342">
    <property type="entry name" value="HTH_ARAC"/>
    <property type="match status" value="1"/>
</dbReference>
<dbReference type="AlphaFoldDB" id="A0A7K0EGU0"/>
<dbReference type="PROSITE" id="PS01124">
    <property type="entry name" value="HTH_ARAC_FAMILY_2"/>
    <property type="match status" value="1"/>
</dbReference>
<reference evidence="5 6" key="1">
    <citation type="journal article" date="2018" name="Antonie Van Leeuwenhoek">
        <title>Larkinella terrae sp. nov., isolated from soil on Jeju Island, South Korea.</title>
        <authorList>
            <person name="Ten L.N."/>
            <person name="Jeon J."/>
            <person name="Park S.J."/>
            <person name="Park S."/>
            <person name="Lee S.Y."/>
            <person name="Kim M.K."/>
            <person name="Jung H.Y."/>
        </authorList>
    </citation>
    <scope>NUCLEOTIDE SEQUENCE [LARGE SCALE GENOMIC DNA]</scope>
    <source>
        <strain evidence="5 6">KCTC 52001</strain>
    </source>
</reference>
<dbReference type="InterPro" id="IPR020449">
    <property type="entry name" value="Tscrpt_reg_AraC-type_HTH"/>
</dbReference>
<organism evidence="5 6">
    <name type="scientific">Larkinella terrae</name>
    <dbReference type="NCBI Taxonomy" id="2025311"/>
    <lineage>
        <taxon>Bacteria</taxon>
        <taxon>Pseudomonadati</taxon>
        <taxon>Bacteroidota</taxon>
        <taxon>Cytophagia</taxon>
        <taxon>Cytophagales</taxon>
        <taxon>Spirosomataceae</taxon>
        <taxon>Larkinella</taxon>
    </lineage>
</organism>
<comment type="caution">
    <text evidence="5">The sequence shown here is derived from an EMBL/GenBank/DDBJ whole genome shotgun (WGS) entry which is preliminary data.</text>
</comment>
<gene>
    <name evidence="5" type="ORF">GJJ30_06925</name>
</gene>
<feature type="domain" description="HTH araC/xylS-type" evidence="4">
    <location>
        <begin position="231"/>
        <end position="328"/>
    </location>
</feature>
<dbReference type="GO" id="GO:0043565">
    <property type="term" value="F:sequence-specific DNA binding"/>
    <property type="evidence" value="ECO:0007669"/>
    <property type="project" value="InterPro"/>
</dbReference>
<evidence type="ECO:0000259" key="4">
    <source>
        <dbReference type="PROSITE" id="PS01124"/>
    </source>
</evidence>
<name>A0A7K0EGU0_9BACT</name>
<evidence type="ECO:0000256" key="2">
    <source>
        <dbReference type="ARBA" id="ARBA00023125"/>
    </source>
</evidence>
<accession>A0A7K0EGU0</accession>
<dbReference type="Proteomes" id="UP000441754">
    <property type="component" value="Unassembled WGS sequence"/>
</dbReference>